<evidence type="ECO:0000313" key="2">
    <source>
        <dbReference type="EMBL" id="KAI9252816.1"/>
    </source>
</evidence>
<accession>A0AAD5JSQ8</accession>
<comment type="caution">
    <text evidence="2">The sequence shown here is derived from an EMBL/GenBank/DDBJ whole genome shotgun (WGS) entry which is preliminary data.</text>
</comment>
<evidence type="ECO:0000313" key="3">
    <source>
        <dbReference type="Proteomes" id="UP001209540"/>
    </source>
</evidence>
<protein>
    <submittedName>
        <fullName evidence="2">Uncharacterized protein</fullName>
    </submittedName>
</protein>
<feature type="region of interest" description="Disordered" evidence="1">
    <location>
        <begin position="199"/>
        <end position="232"/>
    </location>
</feature>
<dbReference type="AlphaFoldDB" id="A0AAD5JSQ8"/>
<dbReference type="EMBL" id="JAIXMP010000027">
    <property type="protein sequence ID" value="KAI9252816.1"/>
    <property type="molecule type" value="Genomic_DNA"/>
</dbReference>
<dbReference type="Proteomes" id="UP001209540">
    <property type="component" value="Unassembled WGS sequence"/>
</dbReference>
<proteinExistence type="predicted"/>
<keyword evidence="3" id="KW-1185">Reference proteome</keyword>
<feature type="compositionally biased region" description="Acidic residues" evidence="1">
    <location>
        <begin position="262"/>
        <end position="272"/>
    </location>
</feature>
<gene>
    <name evidence="2" type="ORF">BDA99DRAFT_563132</name>
</gene>
<sequence length="355" mass="40462">MAIDDDYAHHNVSICYVQIMNQPYSVGEESRLEAYLKSEASPHKDYLSMKSSNANLDNYLSACSNFVFDKEYTFEQLADMMTKYDFQNRLSSIAPNTESPSSLSPASLTLIMELLPALSPRMSPFITACSTNKSVINESSRWTEEGVRTLLQISQKLNNNYELISSGLCELSGQVISRISVHEKLNSINNSIYNTELAKQFPPKLDDQPDEDEYESKNSNTEPHRTYTVDILDNENIEQEIYELEDTTDEDENPAPARGTDFDDDGTDVEDDSATKRDETKQLDIYKKFCGDKIFDNCLFLLKTYGLLYFFQSSAQPINLGTDKLGKNNHPTEMQAKYNPKGHWWPRLLTVFPQC</sequence>
<name>A0AAD5JSQ8_9FUNG</name>
<evidence type="ECO:0000256" key="1">
    <source>
        <dbReference type="SAM" id="MobiDB-lite"/>
    </source>
</evidence>
<organism evidence="2 3">
    <name type="scientific">Phascolomyces articulosus</name>
    <dbReference type="NCBI Taxonomy" id="60185"/>
    <lineage>
        <taxon>Eukaryota</taxon>
        <taxon>Fungi</taxon>
        <taxon>Fungi incertae sedis</taxon>
        <taxon>Mucoromycota</taxon>
        <taxon>Mucoromycotina</taxon>
        <taxon>Mucoromycetes</taxon>
        <taxon>Mucorales</taxon>
        <taxon>Lichtheimiaceae</taxon>
        <taxon>Phascolomyces</taxon>
    </lineage>
</organism>
<reference evidence="2" key="2">
    <citation type="submission" date="2023-02" db="EMBL/GenBank/DDBJ databases">
        <authorList>
            <consortium name="DOE Joint Genome Institute"/>
            <person name="Mondo S.J."/>
            <person name="Chang Y."/>
            <person name="Wang Y."/>
            <person name="Ahrendt S."/>
            <person name="Andreopoulos W."/>
            <person name="Barry K."/>
            <person name="Beard J."/>
            <person name="Benny G.L."/>
            <person name="Blankenship S."/>
            <person name="Bonito G."/>
            <person name="Cuomo C."/>
            <person name="Desiro A."/>
            <person name="Gervers K.A."/>
            <person name="Hundley H."/>
            <person name="Kuo A."/>
            <person name="LaButti K."/>
            <person name="Lang B.F."/>
            <person name="Lipzen A."/>
            <person name="O'Donnell K."/>
            <person name="Pangilinan J."/>
            <person name="Reynolds N."/>
            <person name="Sandor L."/>
            <person name="Smith M.W."/>
            <person name="Tsang A."/>
            <person name="Grigoriev I.V."/>
            <person name="Stajich J.E."/>
            <person name="Spatafora J.W."/>
        </authorList>
    </citation>
    <scope>NUCLEOTIDE SEQUENCE</scope>
    <source>
        <strain evidence="2">RSA 2281</strain>
    </source>
</reference>
<reference evidence="2" key="1">
    <citation type="journal article" date="2022" name="IScience">
        <title>Evolution of zygomycete secretomes and the origins of terrestrial fungal ecologies.</title>
        <authorList>
            <person name="Chang Y."/>
            <person name="Wang Y."/>
            <person name="Mondo S."/>
            <person name="Ahrendt S."/>
            <person name="Andreopoulos W."/>
            <person name="Barry K."/>
            <person name="Beard J."/>
            <person name="Benny G.L."/>
            <person name="Blankenship S."/>
            <person name="Bonito G."/>
            <person name="Cuomo C."/>
            <person name="Desiro A."/>
            <person name="Gervers K.A."/>
            <person name="Hundley H."/>
            <person name="Kuo A."/>
            <person name="LaButti K."/>
            <person name="Lang B.F."/>
            <person name="Lipzen A."/>
            <person name="O'Donnell K."/>
            <person name="Pangilinan J."/>
            <person name="Reynolds N."/>
            <person name="Sandor L."/>
            <person name="Smith M.E."/>
            <person name="Tsang A."/>
            <person name="Grigoriev I.V."/>
            <person name="Stajich J.E."/>
            <person name="Spatafora J.W."/>
        </authorList>
    </citation>
    <scope>NUCLEOTIDE SEQUENCE</scope>
    <source>
        <strain evidence="2">RSA 2281</strain>
    </source>
</reference>
<feature type="region of interest" description="Disordered" evidence="1">
    <location>
        <begin position="245"/>
        <end position="275"/>
    </location>
</feature>